<dbReference type="GO" id="GO:0005524">
    <property type="term" value="F:ATP binding"/>
    <property type="evidence" value="ECO:0007669"/>
    <property type="project" value="InterPro"/>
</dbReference>
<comment type="similarity">
    <text evidence="3">Belongs to the class-II aminoacyl-tRNA synthetase family. Alax-L subfamily.</text>
</comment>
<evidence type="ECO:0000259" key="5">
    <source>
        <dbReference type="PROSITE" id="PS50860"/>
    </source>
</evidence>
<evidence type="ECO:0000313" key="7">
    <source>
        <dbReference type="Proteomes" id="UP000011083"/>
    </source>
</evidence>
<dbReference type="EMBL" id="KB007977">
    <property type="protein sequence ID" value="ELR17007.1"/>
    <property type="molecule type" value="Genomic_DNA"/>
</dbReference>
<name>L8GVN5_ACACF</name>
<evidence type="ECO:0000313" key="6">
    <source>
        <dbReference type="EMBL" id="ELR17007.1"/>
    </source>
</evidence>
<dbReference type="PANTHER" id="PTHR43462">
    <property type="entry name" value="ALANYL-TRNA EDITING PROTEIN"/>
    <property type="match status" value="1"/>
</dbReference>
<dbReference type="VEuPathDB" id="AmoebaDB:ACA1_002490"/>
<keyword evidence="6" id="KW-0436">Ligase</keyword>
<dbReference type="PROSITE" id="PS50860">
    <property type="entry name" value="AA_TRNA_LIGASE_II_ALA"/>
    <property type="match status" value="1"/>
</dbReference>
<organism evidence="6 7">
    <name type="scientific">Acanthamoeba castellanii (strain ATCC 30010 / Neff)</name>
    <dbReference type="NCBI Taxonomy" id="1257118"/>
    <lineage>
        <taxon>Eukaryota</taxon>
        <taxon>Amoebozoa</taxon>
        <taxon>Discosea</taxon>
        <taxon>Longamoebia</taxon>
        <taxon>Centramoebida</taxon>
        <taxon>Acanthamoebidae</taxon>
        <taxon>Acanthamoeba</taxon>
    </lineage>
</organism>
<dbReference type="KEGG" id="acan:ACA1_002490"/>
<dbReference type="SMART" id="SM00863">
    <property type="entry name" value="tRNA_SAD"/>
    <property type="match status" value="1"/>
</dbReference>
<evidence type="ECO:0000256" key="1">
    <source>
        <dbReference type="ARBA" id="ARBA00001947"/>
    </source>
</evidence>
<dbReference type="InterPro" id="IPR018163">
    <property type="entry name" value="Thr/Ala-tRNA-synth_IIc_edit"/>
</dbReference>
<sequence length="266" mass="28912">MEQRRTEQAYWEDTYRFRDTAHVVQVAEHPPPRGSAAGASYFAVVLDRTIFHPQGGGQPFDTGVVASAAGVKFTVSEVRANREDGVIQHIGTFAEAGTTFQAGDEVELQIDEAKRRLHARLHSAGHLLDKAVANLFPEYNLIPDKGYHFADAPYVEYKGTFVPADKRQSALKRLEDECNRLIAEGSEVTVQVVHSKEEVERLCGSASDSGANPTEPVRVVTVCAPLGCPCGGTHVQNTGEIGRIAIPKMSAKKGVVRISYTLLAQA</sequence>
<reference evidence="6 7" key="1">
    <citation type="journal article" date="2013" name="Genome Biol.">
        <title>Genome of Acanthamoeba castellanii highlights extensive lateral gene transfer and early evolution of tyrosine kinase signaling.</title>
        <authorList>
            <person name="Clarke M."/>
            <person name="Lohan A.J."/>
            <person name="Liu B."/>
            <person name="Lagkouvardos I."/>
            <person name="Roy S."/>
            <person name="Zafar N."/>
            <person name="Bertelli C."/>
            <person name="Schilde C."/>
            <person name="Kianianmomeni A."/>
            <person name="Burglin T.R."/>
            <person name="Frech C."/>
            <person name="Turcotte B."/>
            <person name="Kopec K.O."/>
            <person name="Synnott J.M."/>
            <person name="Choo C."/>
            <person name="Paponov I."/>
            <person name="Finkler A."/>
            <person name="Soon Heng Tan C."/>
            <person name="Hutchins A.P."/>
            <person name="Weinmeier T."/>
            <person name="Rattei T."/>
            <person name="Chu J.S."/>
            <person name="Gimenez G."/>
            <person name="Irimia M."/>
            <person name="Rigden D.J."/>
            <person name="Fitzpatrick D.A."/>
            <person name="Lorenzo-Morales J."/>
            <person name="Bateman A."/>
            <person name="Chiu C.H."/>
            <person name="Tang P."/>
            <person name="Hegemann P."/>
            <person name="Fromm H."/>
            <person name="Raoult D."/>
            <person name="Greub G."/>
            <person name="Miranda-Saavedra D."/>
            <person name="Chen N."/>
            <person name="Nash P."/>
            <person name="Ginger M.L."/>
            <person name="Horn M."/>
            <person name="Schaap P."/>
            <person name="Caler L."/>
            <person name="Loftus B."/>
        </authorList>
    </citation>
    <scope>NUCLEOTIDE SEQUENCE [LARGE SCALE GENOMIC DNA]</scope>
    <source>
        <strain evidence="6 7">Neff</strain>
    </source>
</reference>
<dbReference type="AlphaFoldDB" id="L8GVN5"/>
<dbReference type="PANTHER" id="PTHR43462:SF2">
    <property type="entry name" value="THREONYL AND ALANYL TRNA SYNTHETASE SECOND ADDITIONAL DOMAIN-CONTAINING PROTEIN"/>
    <property type="match status" value="1"/>
</dbReference>
<dbReference type="InterPro" id="IPR018164">
    <property type="entry name" value="Ala-tRNA-synth_IIc_N"/>
</dbReference>
<evidence type="ECO:0000256" key="2">
    <source>
        <dbReference type="ARBA" id="ARBA00004496"/>
    </source>
</evidence>
<dbReference type="InterPro" id="IPR012947">
    <property type="entry name" value="tRNA_SAD"/>
</dbReference>
<dbReference type="Pfam" id="PF01411">
    <property type="entry name" value="tRNA-synt_2c"/>
    <property type="match status" value="1"/>
</dbReference>
<dbReference type="InterPro" id="IPR018165">
    <property type="entry name" value="Ala-tRNA-synth_IIc_core"/>
</dbReference>
<dbReference type="Proteomes" id="UP000011083">
    <property type="component" value="Unassembled WGS sequence"/>
</dbReference>
<dbReference type="SUPFAM" id="SSF50447">
    <property type="entry name" value="Translation proteins"/>
    <property type="match status" value="1"/>
</dbReference>
<dbReference type="GO" id="GO:0005737">
    <property type="term" value="C:cytoplasm"/>
    <property type="evidence" value="ECO:0007669"/>
    <property type="project" value="UniProtKB-SubCell"/>
</dbReference>
<dbReference type="RefSeq" id="XP_004339020.1">
    <property type="nucleotide sequence ID" value="XM_004338972.1"/>
</dbReference>
<gene>
    <name evidence="6" type="ORF">ACA1_002490</name>
</gene>
<dbReference type="OrthoDB" id="288942at2759"/>
<dbReference type="Gene3D" id="3.30.980.10">
    <property type="entry name" value="Threonyl-trna Synthetase, Chain A, domain 2"/>
    <property type="match status" value="1"/>
</dbReference>
<proteinExistence type="inferred from homology"/>
<keyword evidence="4" id="KW-0175">Coiled coil</keyword>
<dbReference type="Pfam" id="PF07973">
    <property type="entry name" value="tRNA_SAD"/>
    <property type="match status" value="1"/>
</dbReference>
<comment type="cofactor">
    <cofactor evidence="1">
        <name>Zn(2+)</name>
        <dbReference type="ChEBI" id="CHEBI:29105"/>
    </cofactor>
</comment>
<feature type="domain" description="Alanyl-transfer RNA synthetases family profile" evidence="5">
    <location>
        <begin position="1"/>
        <end position="266"/>
    </location>
</feature>
<dbReference type="GO" id="GO:0004813">
    <property type="term" value="F:alanine-tRNA ligase activity"/>
    <property type="evidence" value="ECO:0007669"/>
    <property type="project" value="InterPro"/>
</dbReference>
<dbReference type="InterPro" id="IPR051335">
    <property type="entry name" value="Alanyl-tRNA_Editing_Enzymes"/>
</dbReference>
<dbReference type="SUPFAM" id="SSF55186">
    <property type="entry name" value="ThrRS/AlaRS common domain"/>
    <property type="match status" value="1"/>
</dbReference>
<feature type="coiled-coil region" evidence="4">
    <location>
        <begin position="164"/>
        <end position="191"/>
    </location>
</feature>
<dbReference type="GeneID" id="14917721"/>
<evidence type="ECO:0000256" key="3">
    <source>
        <dbReference type="ARBA" id="ARBA00008429"/>
    </source>
</evidence>
<accession>L8GVN5</accession>
<evidence type="ECO:0000256" key="4">
    <source>
        <dbReference type="SAM" id="Coils"/>
    </source>
</evidence>
<dbReference type="GO" id="GO:0006419">
    <property type="term" value="P:alanyl-tRNA aminoacylation"/>
    <property type="evidence" value="ECO:0007669"/>
    <property type="project" value="InterPro"/>
</dbReference>
<dbReference type="InterPro" id="IPR009000">
    <property type="entry name" value="Transl_B-barrel_sf"/>
</dbReference>
<dbReference type="OMA" id="MPVEIDF"/>
<keyword evidence="7" id="KW-1185">Reference proteome</keyword>
<protein>
    <submittedName>
        <fullName evidence="6">Threonine/alanine tRNA ligase subfamily protein</fullName>
    </submittedName>
</protein>
<dbReference type="GO" id="GO:0003676">
    <property type="term" value="F:nucleic acid binding"/>
    <property type="evidence" value="ECO:0007669"/>
    <property type="project" value="InterPro"/>
</dbReference>
<dbReference type="Gene3D" id="2.40.30.130">
    <property type="match status" value="1"/>
</dbReference>
<comment type="subcellular location">
    <subcellularLocation>
        <location evidence="2">Cytoplasm</location>
    </subcellularLocation>
</comment>
<dbReference type="STRING" id="1257118.L8GVN5"/>